<proteinExistence type="predicted"/>
<dbReference type="SUPFAM" id="SSF46579">
    <property type="entry name" value="Prefoldin"/>
    <property type="match status" value="1"/>
</dbReference>
<feature type="coiled-coil region" evidence="1">
    <location>
        <begin position="80"/>
        <end position="159"/>
    </location>
</feature>
<keyword evidence="3" id="KW-0472">Membrane</keyword>
<dbReference type="STRING" id="1437608.GCA_000771645_00252"/>
<evidence type="ECO:0000256" key="1">
    <source>
        <dbReference type="SAM" id="Coils"/>
    </source>
</evidence>
<dbReference type="AlphaFoldDB" id="A0A086ZYY5"/>
<feature type="compositionally biased region" description="Polar residues" evidence="2">
    <location>
        <begin position="1"/>
        <end position="10"/>
    </location>
</feature>
<evidence type="ECO:0000256" key="2">
    <source>
        <dbReference type="SAM" id="MobiDB-lite"/>
    </source>
</evidence>
<dbReference type="OrthoDB" id="166978at2"/>
<evidence type="ECO:0000313" key="5">
    <source>
        <dbReference type="Proteomes" id="UP000029108"/>
    </source>
</evidence>
<dbReference type="eggNOG" id="ENOG503303X">
    <property type="taxonomic scope" value="Bacteria"/>
</dbReference>
<reference evidence="4 5" key="1">
    <citation type="submission" date="2014-03" db="EMBL/GenBank/DDBJ databases">
        <title>Genomics of Bifidobacteria.</title>
        <authorList>
            <person name="Ventura M."/>
            <person name="Milani C."/>
            <person name="Lugli G.A."/>
        </authorList>
    </citation>
    <scope>NUCLEOTIDE SEQUENCE [LARGE SCALE GENOMIC DNA]</scope>
    <source>
        <strain evidence="4 5">DSM 23969</strain>
    </source>
</reference>
<organism evidence="4 5">
    <name type="scientific">Bifidobacterium biavatii DSM 23969</name>
    <dbReference type="NCBI Taxonomy" id="1437608"/>
    <lineage>
        <taxon>Bacteria</taxon>
        <taxon>Bacillati</taxon>
        <taxon>Actinomycetota</taxon>
        <taxon>Actinomycetes</taxon>
        <taxon>Bifidobacteriales</taxon>
        <taxon>Bifidobacteriaceae</taxon>
        <taxon>Bifidobacterium</taxon>
    </lineage>
</organism>
<keyword evidence="3" id="KW-1133">Transmembrane helix</keyword>
<evidence type="ECO:0000313" key="4">
    <source>
        <dbReference type="EMBL" id="KFI51735.1"/>
    </source>
</evidence>
<gene>
    <name evidence="4" type="ORF">BBIA_0649</name>
</gene>
<comment type="caution">
    <text evidence="4">The sequence shown here is derived from an EMBL/GenBank/DDBJ whole genome shotgun (WGS) entry which is preliminary data.</text>
</comment>
<keyword evidence="5" id="KW-1185">Reference proteome</keyword>
<dbReference type="EMBL" id="JGYN01000008">
    <property type="protein sequence ID" value="KFI51735.1"/>
    <property type="molecule type" value="Genomic_DNA"/>
</dbReference>
<protein>
    <submittedName>
        <fullName evidence="4">Uncharacterized protein</fullName>
    </submittedName>
</protein>
<name>A0A086ZYY5_9BIFI</name>
<dbReference type="RefSeq" id="WP_051923748.1">
    <property type="nucleotide sequence ID" value="NZ_JDUU01000010.1"/>
</dbReference>
<feature type="region of interest" description="Disordered" evidence="2">
    <location>
        <begin position="1"/>
        <end position="29"/>
    </location>
</feature>
<evidence type="ECO:0000256" key="3">
    <source>
        <dbReference type="SAM" id="Phobius"/>
    </source>
</evidence>
<keyword evidence="3" id="KW-0812">Transmembrane</keyword>
<accession>A0A086ZYY5</accession>
<feature type="transmembrane region" description="Helical" evidence="3">
    <location>
        <begin position="43"/>
        <end position="66"/>
    </location>
</feature>
<keyword evidence="1" id="KW-0175">Coiled coil</keyword>
<dbReference type="Gene3D" id="1.20.1170.10">
    <property type="match status" value="1"/>
</dbReference>
<sequence>MTEQNDQPTIIQPAAPVQTPITPDGDAAKTPWSKQTFHGIPKLTLAAGTAILAACLILVGGIGYGVGRNQAADASIVAKKQKLDQEYQDLSKKVSEKQSTINDLNMEYTDAKKVISDAEYLKNDIKDLQTQKSDLEQQVQTAKDQLTSLQGQVETAKKSTVGSGVWQVGSDIEAGTYRANNSVPEGCYWEISSGGNIVDNDLPGGGYPQVTVSDGQQLKLSRCGTWSKQ</sequence>
<dbReference type="Proteomes" id="UP000029108">
    <property type="component" value="Unassembled WGS sequence"/>
</dbReference>